<dbReference type="EMBL" id="CP002955">
    <property type="protein sequence ID" value="AEL28282.1"/>
    <property type="molecule type" value="Genomic_DNA"/>
</dbReference>
<proteinExistence type="predicted"/>
<evidence type="ECO:0000256" key="1">
    <source>
        <dbReference type="SAM" id="Phobius"/>
    </source>
</evidence>
<dbReference type="AlphaFoldDB" id="G0J1S3"/>
<dbReference type="STRING" id="880070.Cycma_4596"/>
<evidence type="ECO:0008006" key="4">
    <source>
        <dbReference type="Google" id="ProtNLM"/>
    </source>
</evidence>
<gene>
    <name evidence="2" type="ordered locus">Cycma_4596</name>
</gene>
<keyword evidence="1" id="KW-0812">Transmembrane</keyword>
<evidence type="ECO:0000313" key="2">
    <source>
        <dbReference type="EMBL" id="AEL28282.1"/>
    </source>
</evidence>
<accession>G0J1S3</accession>
<reference evidence="3" key="1">
    <citation type="submission" date="2011-07" db="EMBL/GenBank/DDBJ databases">
        <title>The complete genome of Cyclobacterium marinum DSM 745.</title>
        <authorList>
            <person name="Lucas S."/>
            <person name="Han J."/>
            <person name="Lapidus A."/>
            <person name="Bruce D."/>
            <person name="Goodwin L."/>
            <person name="Pitluck S."/>
            <person name="Peters L."/>
            <person name="Kyrpides N."/>
            <person name="Mavromatis K."/>
            <person name="Ivanova N."/>
            <person name="Ovchinnikova G."/>
            <person name="Chertkov O."/>
            <person name="Detter J.C."/>
            <person name="Tapia R."/>
            <person name="Han C."/>
            <person name="Land M."/>
            <person name="Hauser L."/>
            <person name="Markowitz V."/>
            <person name="Cheng J.-F."/>
            <person name="Hugenholtz P."/>
            <person name="Woyke T."/>
            <person name="Wu D."/>
            <person name="Tindall B."/>
            <person name="Schuetze A."/>
            <person name="Brambilla E."/>
            <person name="Klenk H.-P."/>
            <person name="Eisen J.A."/>
        </authorList>
    </citation>
    <scope>NUCLEOTIDE SEQUENCE [LARGE SCALE GENOMIC DNA]</scope>
    <source>
        <strain evidence="3">ATCC 25205 / DSM 745 / LMG 13164 / NCIMB 1802</strain>
    </source>
</reference>
<keyword evidence="1" id="KW-1133">Transmembrane helix</keyword>
<sequence length="129" mass="14714">MDRQSIIILSGFGLLIIGGLFWQFSDVFNRIPVEVKENEQIPNELVCMVNDAFMGVEQIPVEADGKTYYGCCQMCVAKIKENTDNVRYTIDPYSGEKVDKAEAFITLRPGQGKGVYYFISEKNMRSYFK</sequence>
<feature type="transmembrane region" description="Helical" evidence="1">
    <location>
        <begin position="6"/>
        <end position="24"/>
    </location>
</feature>
<dbReference type="HOGENOM" id="CLU_1945193_0_0_10"/>
<keyword evidence="3" id="KW-1185">Reference proteome</keyword>
<dbReference type="Proteomes" id="UP000001635">
    <property type="component" value="Chromosome"/>
</dbReference>
<name>G0J1S3_CYCMS</name>
<evidence type="ECO:0000313" key="3">
    <source>
        <dbReference type="Proteomes" id="UP000001635"/>
    </source>
</evidence>
<dbReference type="KEGG" id="cmr:Cycma_4596"/>
<dbReference type="RefSeq" id="WP_014022564.1">
    <property type="nucleotide sequence ID" value="NC_015914.1"/>
</dbReference>
<protein>
    <recommendedName>
        <fullName evidence="4">TRASH transcription regulator C-terminal archaeal domain-containing protein</fullName>
    </recommendedName>
</protein>
<dbReference type="OrthoDB" id="1122197at2"/>
<organism evidence="2 3">
    <name type="scientific">Cyclobacterium marinum (strain ATCC 25205 / DSM 745 / LMG 13164 / NCIMB 1802)</name>
    <name type="common">Flectobacillus marinus</name>
    <dbReference type="NCBI Taxonomy" id="880070"/>
    <lineage>
        <taxon>Bacteria</taxon>
        <taxon>Pseudomonadati</taxon>
        <taxon>Bacteroidota</taxon>
        <taxon>Cytophagia</taxon>
        <taxon>Cytophagales</taxon>
        <taxon>Cyclobacteriaceae</taxon>
        <taxon>Cyclobacterium</taxon>
    </lineage>
</organism>
<dbReference type="eggNOG" id="COG3350">
    <property type="taxonomic scope" value="Bacteria"/>
</dbReference>
<keyword evidence="1" id="KW-0472">Membrane</keyword>